<dbReference type="GO" id="GO:0016301">
    <property type="term" value="F:kinase activity"/>
    <property type="evidence" value="ECO:0007669"/>
    <property type="project" value="UniProtKB-KW"/>
</dbReference>
<dbReference type="Pfam" id="PF00370">
    <property type="entry name" value="FGGY_N"/>
    <property type="match status" value="1"/>
</dbReference>
<reference evidence="4" key="1">
    <citation type="journal article" date="2014" name="Front. Microbiol.">
        <title>High frequency of phylogenetically diverse reductive dehalogenase-homologous genes in deep subseafloor sedimentary metagenomes.</title>
        <authorList>
            <person name="Kawai M."/>
            <person name="Futagami T."/>
            <person name="Toyoda A."/>
            <person name="Takaki Y."/>
            <person name="Nishi S."/>
            <person name="Hori S."/>
            <person name="Arai W."/>
            <person name="Tsubouchi T."/>
            <person name="Morono Y."/>
            <person name="Uchiyama I."/>
            <person name="Ito T."/>
            <person name="Fujiyama A."/>
            <person name="Inagaki F."/>
            <person name="Takami H."/>
        </authorList>
    </citation>
    <scope>NUCLEOTIDE SEQUENCE</scope>
    <source>
        <strain evidence="4">Expedition CK06-06</strain>
    </source>
</reference>
<gene>
    <name evidence="4" type="ORF">S12H4_12219</name>
</gene>
<dbReference type="PANTHER" id="PTHR43095:SF5">
    <property type="entry name" value="XYLULOSE KINASE"/>
    <property type="match status" value="1"/>
</dbReference>
<dbReference type="InterPro" id="IPR050406">
    <property type="entry name" value="FGGY_Carb_Kinase"/>
</dbReference>
<dbReference type="SUPFAM" id="SSF53067">
    <property type="entry name" value="Actin-like ATPase domain"/>
    <property type="match status" value="1"/>
</dbReference>
<evidence type="ECO:0000256" key="1">
    <source>
        <dbReference type="ARBA" id="ARBA00022679"/>
    </source>
</evidence>
<protein>
    <recommendedName>
        <fullName evidence="3">Carbohydrate kinase FGGY N-terminal domain-containing protein</fullName>
    </recommendedName>
</protein>
<dbReference type="AlphaFoldDB" id="X1STY6"/>
<feature type="non-terminal residue" evidence="4">
    <location>
        <position position="83"/>
    </location>
</feature>
<evidence type="ECO:0000256" key="2">
    <source>
        <dbReference type="ARBA" id="ARBA00022777"/>
    </source>
</evidence>
<dbReference type="InterPro" id="IPR043129">
    <property type="entry name" value="ATPase_NBD"/>
</dbReference>
<keyword evidence="1" id="KW-0808">Transferase</keyword>
<keyword evidence="2" id="KW-0418">Kinase</keyword>
<dbReference type="GO" id="GO:0005975">
    <property type="term" value="P:carbohydrate metabolic process"/>
    <property type="evidence" value="ECO:0007669"/>
    <property type="project" value="InterPro"/>
</dbReference>
<accession>X1STY6</accession>
<evidence type="ECO:0000259" key="3">
    <source>
        <dbReference type="Pfam" id="PF00370"/>
    </source>
</evidence>
<dbReference type="Gene3D" id="3.30.420.40">
    <property type="match status" value="1"/>
</dbReference>
<evidence type="ECO:0000313" key="4">
    <source>
        <dbReference type="EMBL" id="GAI82581.1"/>
    </source>
</evidence>
<dbReference type="InterPro" id="IPR018484">
    <property type="entry name" value="FGGY_N"/>
</dbReference>
<proteinExistence type="predicted"/>
<comment type="caution">
    <text evidence="4">The sequence shown here is derived from an EMBL/GenBank/DDBJ whole genome shotgun (WGS) entry which is preliminary data.</text>
</comment>
<dbReference type="EMBL" id="BARW01005725">
    <property type="protein sequence ID" value="GAI82581.1"/>
    <property type="molecule type" value="Genomic_DNA"/>
</dbReference>
<sequence>MKNMLGIDLGTSSVKAVVVNEEGLPLGIGMQEYPIEIPKPGWAEQSPEVWWDSTVVAVQQAVRRARVSINAIGLSGQMHGLVL</sequence>
<dbReference type="PANTHER" id="PTHR43095">
    <property type="entry name" value="SUGAR KINASE"/>
    <property type="match status" value="1"/>
</dbReference>
<organism evidence="4">
    <name type="scientific">marine sediment metagenome</name>
    <dbReference type="NCBI Taxonomy" id="412755"/>
    <lineage>
        <taxon>unclassified sequences</taxon>
        <taxon>metagenomes</taxon>
        <taxon>ecological metagenomes</taxon>
    </lineage>
</organism>
<name>X1STY6_9ZZZZ</name>
<feature type="domain" description="Carbohydrate kinase FGGY N-terminal" evidence="3">
    <location>
        <begin position="4"/>
        <end position="83"/>
    </location>
</feature>